<dbReference type="Gene3D" id="1.10.357.10">
    <property type="entry name" value="Tetracycline Repressor, domain 2"/>
    <property type="match status" value="1"/>
</dbReference>
<reference evidence="6 7" key="1">
    <citation type="journal article" date="2019" name="Microb. Cell Fact.">
        <title>Exploring novel herbicidin analogues by transcriptional regulator overexpression and MS/MS molecular networking.</title>
        <authorList>
            <person name="Shi Y."/>
            <person name="Gu R."/>
            <person name="Li Y."/>
            <person name="Wang X."/>
            <person name="Ren W."/>
            <person name="Li X."/>
            <person name="Wang L."/>
            <person name="Xie Y."/>
            <person name="Hong B."/>
        </authorList>
    </citation>
    <scope>NUCLEOTIDE SEQUENCE [LARGE SCALE GENOMIC DNA]</scope>
    <source>
        <strain evidence="6 7">US-43</strain>
    </source>
</reference>
<proteinExistence type="predicted"/>
<keyword evidence="1" id="KW-0805">Transcription regulation</keyword>
<dbReference type="SUPFAM" id="SSF46689">
    <property type="entry name" value="Homeodomain-like"/>
    <property type="match status" value="1"/>
</dbReference>
<evidence type="ECO:0000259" key="5">
    <source>
        <dbReference type="PROSITE" id="PS50977"/>
    </source>
</evidence>
<evidence type="ECO:0000256" key="1">
    <source>
        <dbReference type="ARBA" id="ARBA00023015"/>
    </source>
</evidence>
<gene>
    <name evidence="6" type="ORF">FRZ00_34440</name>
</gene>
<dbReference type="InterPro" id="IPR009057">
    <property type="entry name" value="Homeodomain-like_sf"/>
</dbReference>
<dbReference type="EMBL" id="VOKX01000143">
    <property type="protein sequence ID" value="KAB7832687.1"/>
    <property type="molecule type" value="Genomic_DNA"/>
</dbReference>
<dbReference type="InterPro" id="IPR011075">
    <property type="entry name" value="TetR_C"/>
</dbReference>
<keyword evidence="2 4" id="KW-0238">DNA-binding</keyword>
<dbReference type="PROSITE" id="PS50977">
    <property type="entry name" value="HTH_TETR_2"/>
    <property type="match status" value="1"/>
</dbReference>
<keyword evidence="7" id="KW-1185">Reference proteome</keyword>
<keyword evidence="3" id="KW-0804">Transcription</keyword>
<dbReference type="Pfam" id="PF16925">
    <property type="entry name" value="TetR_C_13"/>
    <property type="match status" value="1"/>
</dbReference>
<dbReference type="Pfam" id="PF00440">
    <property type="entry name" value="TetR_N"/>
    <property type="match status" value="1"/>
</dbReference>
<feature type="DNA-binding region" description="H-T-H motif" evidence="4">
    <location>
        <begin position="31"/>
        <end position="50"/>
    </location>
</feature>
<dbReference type="Gene3D" id="1.10.10.60">
    <property type="entry name" value="Homeodomain-like"/>
    <property type="match status" value="1"/>
</dbReference>
<dbReference type="PANTHER" id="PTHR47506:SF1">
    <property type="entry name" value="HTH-TYPE TRANSCRIPTIONAL REGULATOR YJDC"/>
    <property type="match status" value="1"/>
</dbReference>
<organism evidence="6 7">
    <name type="scientific">Streptomyces mobaraensis</name>
    <name type="common">Streptoverticillium mobaraense</name>
    <dbReference type="NCBI Taxonomy" id="35621"/>
    <lineage>
        <taxon>Bacteria</taxon>
        <taxon>Bacillati</taxon>
        <taxon>Actinomycetota</taxon>
        <taxon>Actinomycetes</taxon>
        <taxon>Kitasatosporales</taxon>
        <taxon>Streptomycetaceae</taxon>
        <taxon>Streptomyces</taxon>
    </lineage>
</organism>
<dbReference type="InterPro" id="IPR036271">
    <property type="entry name" value="Tet_transcr_reg_TetR-rel_C_sf"/>
</dbReference>
<dbReference type="OrthoDB" id="9805134at2"/>
<sequence length="194" mass="21118">MTPGRPREFDLDERLDRALRVFWRQGYEGTALSDLTEAMGISRPSLYAAYGNKEALFRKVLDRYMETAVHVRDALRQPTARTATETLLRGTIAVTTGEDGPGCLMVHGALATGGASAAVRAEAAARRHASEDALRERFEQALRDGDLPAGTDADDLARYVCLVWYGIAVQASSGATSDDLERAVEIAMRAFPGR</sequence>
<dbReference type="RefSeq" id="WP_004952020.1">
    <property type="nucleotide sequence ID" value="NZ_JBFADJ010000054.1"/>
</dbReference>
<dbReference type="InterPro" id="IPR001647">
    <property type="entry name" value="HTH_TetR"/>
</dbReference>
<name>A0A5N5VWQ5_STRMB</name>
<evidence type="ECO:0000313" key="7">
    <source>
        <dbReference type="Proteomes" id="UP000327000"/>
    </source>
</evidence>
<dbReference type="SUPFAM" id="SSF48498">
    <property type="entry name" value="Tetracyclin repressor-like, C-terminal domain"/>
    <property type="match status" value="1"/>
</dbReference>
<evidence type="ECO:0000256" key="2">
    <source>
        <dbReference type="ARBA" id="ARBA00023125"/>
    </source>
</evidence>
<protein>
    <submittedName>
        <fullName evidence="6">TetR/AcrR family transcriptional regulator</fullName>
    </submittedName>
</protein>
<dbReference type="GO" id="GO:0003677">
    <property type="term" value="F:DNA binding"/>
    <property type="evidence" value="ECO:0007669"/>
    <property type="project" value="UniProtKB-UniRule"/>
</dbReference>
<feature type="domain" description="HTH tetR-type" evidence="5">
    <location>
        <begin position="8"/>
        <end position="68"/>
    </location>
</feature>
<evidence type="ECO:0000313" key="6">
    <source>
        <dbReference type="EMBL" id="KAB7832687.1"/>
    </source>
</evidence>
<dbReference type="AlphaFoldDB" id="A0A5N5VWQ5"/>
<dbReference type="Proteomes" id="UP000327000">
    <property type="component" value="Unassembled WGS sequence"/>
</dbReference>
<evidence type="ECO:0000256" key="4">
    <source>
        <dbReference type="PROSITE-ProRule" id="PRU00335"/>
    </source>
</evidence>
<evidence type="ECO:0000256" key="3">
    <source>
        <dbReference type="ARBA" id="ARBA00023163"/>
    </source>
</evidence>
<comment type="caution">
    <text evidence="6">The sequence shown here is derived from an EMBL/GenBank/DDBJ whole genome shotgun (WGS) entry which is preliminary data.</text>
</comment>
<accession>A0A5N5VWQ5</accession>
<dbReference type="PANTHER" id="PTHR47506">
    <property type="entry name" value="TRANSCRIPTIONAL REGULATORY PROTEIN"/>
    <property type="match status" value="1"/>
</dbReference>